<keyword evidence="3" id="KW-1185">Reference proteome</keyword>
<dbReference type="Proteomes" id="UP000008066">
    <property type="component" value="Unassembled WGS sequence"/>
</dbReference>
<evidence type="ECO:0000313" key="2">
    <source>
        <dbReference type="EMBL" id="EGS19974.1"/>
    </source>
</evidence>
<evidence type="ECO:0000256" key="1">
    <source>
        <dbReference type="SAM" id="MobiDB-lite"/>
    </source>
</evidence>
<dbReference type="RefSeq" id="XP_006694859.1">
    <property type="nucleotide sequence ID" value="XM_006694796.1"/>
</dbReference>
<evidence type="ECO:0000313" key="3">
    <source>
        <dbReference type="Proteomes" id="UP000008066"/>
    </source>
</evidence>
<gene>
    <name evidence="2" type="ORF">CTHT_0044700</name>
</gene>
<protein>
    <submittedName>
        <fullName evidence="2">Uncharacterized protein</fullName>
    </submittedName>
</protein>
<reference evidence="2 3" key="1">
    <citation type="journal article" date="2011" name="Cell">
        <title>Insight into structure and assembly of the nuclear pore complex by utilizing the genome of a eukaryotic thermophile.</title>
        <authorList>
            <person name="Amlacher S."/>
            <person name="Sarges P."/>
            <person name="Flemming D."/>
            <person name="van Noort V."/>
            <person name="Kunze R."/>
            <person name="Devos D.P."/>
            <person name="Arumugam M."/>
            <person name="Bork P."/>
            <person name="Hurt E."/>
        </authorList>
    </citation>
    <scope>NUCLEOTIDE SEQUENCE [LARGE SCALE GENOMIC DNA]</scope>
    <source>
        <strain evidence="3">DSM 1495 / CBS 144.50 / IMI 039719</strain>
    </source>
</reference>
<dbReference type="HOGENOM" id="CLU_2049422_0_0_1"/>
<organism evidence="3">
    <name type="scientific">Chaetomium thermophilum (strain DSM 1495 / CBS 144.50 / IMI 039719)</name>
    <name type="common">Thermochaetoides thermophila</name>
    <dbReference type="NCBI Taxonomy" id="759272"/>
    <lineage>
        <taxon>Eukaryota</taxon>
        <taxon>Fungi</taxon>
        <taxon>Dikarya</taxon>
        <taxon>Ascomycota</taxon>
        <taxon>Pezizomycotina</taxon>
        <taxon>Sordariomycetes</taxon>
        <taxon>Sordariomycetidae</taxon>
        <taxon>Sordariales</taxon>
        <taxon>Chaetomiaceae</taxon>
        <taxon>Thermochaetoides</taxon>
    </lineage>
</organism>
<dbReference type="GeneID" id="18258508"/>
<dbReference type="EMBL" id="GL988043">
    <property type="protein sequence ID" value="EGS19974.1"/>
    <property type="molecule type" value="Genomic_DNA"/>
</dbReference>
<accession>G0S963</accession>
<name>G0S963_CHATD</name>
<proteinExistence type="predicted"/>
<dbReference type="KEGG" id="cthr:CTHT_0044700"/>
<sequence>MSKTSRMVVVQRLSVEQFTLRPYVDQGLGLSPISSWRTLTNWSRENNIKEWLTIAYSASKFLFRLVVLILPSSDVPTQQTTTDPKNQESNTTSNAAEENAETPSSMTNGPSTATGSEYAV</sequence>
<dbReference type="AlphaFoldDB" id="G0S963"/>
<feature type="region of interest" description="Disordered" evidence="1">
    <location>
        <begin position="74"/>
        <end position="120"/>
    </location>
</feature>